<keyword evidence="10" id="KW-1185">Reference proteome</keyword>
<keyword evidence="3" id="KW-1003">Cell membrane</keyword>
<gene>
    <name evidence="9" type="ORF">SAMN05421642_11724</name>
</gene>
<reference evidence="10" key="1">
    <citation type="submission" date="2017-06" db="EMBL/GenBank/DDBJ databases">
        <authorList>
            <person name="Varghese N."/>
            <person name="Submissions S."/>
        </authorList>
    </citation>
    <scope>NUCLEOTIDE SEQUENCE [LARGE SCALE GENOMIC DNA]</scope>
    <source>
        <strain evidence="10">JCM 23211</strain>
    </source>
</reference>
<evidence type="ECO:0000256" key="3">
    <source>
        <dbReference type="ARBA" id="ARBA00022475"/>
    </source>
</evidence>
<evidence type="ECO:0000313" key="9">
    <source>
        <dbReference type="EMBL" id="SNT39886.1"/>
    </source>
</evidence>
<keyword evidence="4 7" id="KW-0812">Transmembrane</keyword>
<name>A0A239MAZ3_9NOCA</name>
<dbReference type="RefSeq" id="WP_141136544.1">
    <property type="nucleotide sequence ID" value="NZ_FZOW01000017.1"/>
</dbReference>
<organism evidence="9 10">
    <name type="scientific">Rhodococcoides kyotonense</name>
    <dbReference type="NCBI Taxonomy" id="398843"/>
    <lineage>
        <taxon>Bacteria</taxon>
        <taxon>Bacillati</taxon>
        <taxon>Actinomycetota</taxon>
        <taxon>Actinomycetes</taxon>
        <taxon>Mycobacteriales</taxon>
        <taxon>Nocardiaceae</taxon>
        <taxon>Rhodococcoides</taxon>
    </lineage>
</organism>
<evidence type="ECO:0000259" key="8">
    <source>
        <dbReference type="PROSITE" id="PS50928"/>
    </source>
</evidence>
<dbReference type="CDD" id="cd06261">
    <property type="entry name" value="TM_PBP2"/>
    <property type="match status" value="1"/>
</dbReference>
<dbReference type="GO" id="GO:0055085">
    <property type="term" value="P:transmembrane transport"/>
    <property type="evidence" value="ECO:0007669"/>
    <property type="project" value="InterPro"/>
</dbReference>
<feature type="transmembrane region" description="Helical" evidence="7">
    <location>
        <begin position="179"/>
        <end position="198"/>
    </location>
</feature>
<keyword evidence="6 7" id="KW-0472">Membrane</keyword>
<dbReference type="EMBL" id="FZOW01000017">
    <property type="protein sequence ID" value="SNT39886.1"/>
    <property type="molecule type" value="Genomic_DNA"/>
</dbReference>
<comment type="subcellular location">
    <subcellularLocation>
        <location evidence="1 7">Cell membrane</location>
        <topology evidence="1 7">Multi-pass membrane protein</topology>
    </subcellularLocation>
</comment>
<keyword evidence="2 7" id="KW-0813">Transport</keyword>
<keyword evidence="5 7" id="KW-1133">Transmembrane helix</keyword>
<comment type="similarity">
    <text evidence="7">Belongs to the binding-protein-dependent transport system permease family.</text>
</comment>
<dbReference type="InterPro" id="IPR035906">
    <property type="entry name" value="MetI-like_sf"/>
</dbReference>
<sequence length="318" mass="33587">MTLRPLTRVAHVLLVVWGAFTITFVTLFLLPSDAVAIMYVATGTATDVDPAELDRLRTELGLDRSPIEQYLDYVVRYLGGDFGNSVRTGEPVREMMFGAIANTAILASIALAVGVSVGFVFALVVTRLPEGGIRSSLTALPTLGLSVASFIVALTLLQIFSFQLRVLPAFGSNGPATVVLPSITLAIPVAAAFAQLLIRGLESALDSDYVLAARAAGESESRVQIAHALRNALPASIAQIGILMAGLFGGTVIVETIYGRTGLGRLLADSVTNRDLPVILGITVLAALTFAVTGMLTDTVNSALDPRLDRRRRGKARV</sequence>
<dbReference type="GO" id="GO:0005886">
    <property type="term" value="C:plasma membrane"/>
    <property type="evidence" value="ECO:0007669"/>
    <property type="project" value="UniProtKB-SubCell"/>
</dbReference>
<feature type="transmembrane region" description="Helical" evidence="7">
    <location>
        <begin position="99"/>
        <end position="125"/>
    </location>
</feature>
<protein>
    <submittedName>
        <fullName evidence="9">Peptide/nickel transport system permease protein</fullName>
    </submittedName>
</protein>
<dbReference type="PANTHER" id="PTHR43163:SF6">
    <property type="entry name" value="DIPEPTIDE TRANSPORT SYSTEM PERMEASE PROTEIN DPPB-RELATED"/>
    <property type="match status" value="1"/>
</dbReference>
<dbReference type="OrthoDB" id="8480309at2"/>
<evidence type="ECO:0000256" key="7">
    <source>
        <dbReference type="RuleBase" id="RU363032"/>
    </source>
</evidence>
<evidence type="ECO:0000256" key="4">
    <source>
        <dbReference type="ARBA" id="ARBA00022692"/>
    </source>
</evidence>
<feature type="transmembrane region" description="Helical" evidence="7">
    <location>
        <begin position="12"/>
        <end position="30"/>
    </location>
</feature>
<dbReference type="SUPFAM" id="SSF161098">
    <property type="entry name" value="MetI-like"/>
    <property type="match status" value="1"/>
</dbReference>
<dbReference type="PROSITE" id="PS50928">
    <property type="entry name" value="ABC_TM1"/>
    <property type="match status" value="1"/>
</dbReference>
<dbReference type="Pfam" id="PF00528">
    <property type="entry name" value="BPD_transp_1"/>
    <property type="match status" value="1"/>
</dbReference>
<feature type="transmembrane region" description="Helical" evidence="7">
    <location>
        <begin position="137"/>
        <end position="159"/>
    </location>
</feature>
<evidence type="ECO:0000256" key="5">
    <source>
        <dbReference type="ARBA" id="ARBA00022989"/>
    </source>
</evidence>
<dbReference type="PANTHER" id="PTHR43163">
    <property type="entry name" value="DIPEPTIDE TRANSPORT SYSTEM PERMEASE PROTEIN DPPB-RELATED"/>
    <property type="match status" value="1"/>
</dbReference>
<evidence type="ECO:0000256" key="1">
    <source>
        <dbReference type="ARBA" id="ARBA00004651"/>
    </source>
</evidence>
<accession>A0A239MAZ3</accession>
<dbReference type="Proteomes" id="UP000198327">
    <property type="component" value="Unassembled WGS sequence"/>
</dbReference>
<dbReference type="AlphaFoldDB" id="A0A239MAZ3"/>
<evidence type="ECO:0000256" key="6">
    <source>
        <dbReference type="ARBA" id="ARBA00023136"/>
    </source>
</evidence>
<feature type="transmembrane region" description="Helical" evidence="7">
    <location>
        <begin position="237"/>
        <end position="258"/>
    </location>
</feature>
<proteinExistence type="inferred from homology"/>
<feature type="transmembrane region" description="Helical" evidence="7">
    <location>
        <begin position="278"/>
        <end position="304"/>
    </location>
</feature>
<feature type="domain" description="ABC transmembrane type-1" evidence="8">
    <location>
        <begin position="100"/>
        <end position="301"/>
    </location>
</feature>
<evidence type="ECO:0000256" key="2">
    <source>
        <dbReference type="ARBA" id="ARBA00022448"/>
    </source>
</evidence>
<evidence type="ECO:0000313" key="10">
    <source>
        <dbReference type="Proteomes" id="UP000198327"/>
    </source>
</evidence>
<dbReference type="Gene3D" id="1.10.3720.10">
    <property type="entry name" value="MetI-like"/>
    <property type="match status" value="1"/>
</dbReference>
<dbReference type="InterPro" id="IPR000515">
    <property type="entry name" value="MetI-like"/>
</dbReference>